<proteinExistence type="predicted"/>
<comment type="caution">
    <text evidence="1">The sequence shown here is derived from an EMBL/GenBank/DDBJ whole genome shotgun (WGS) entry which is preliminary data.</text>
</comment>
<feature type="non-terminal residue" evidence="1">
    <location>
        <position position="43"/>
    </location>
</feature>
<reference evidence="1 2" key="1">
    <citation type="journal article" date="2018" name="Front. Plant Sci.">
        <title>Red Clover (Trifolium pratense) and Zigzag Clover (T. medium) - A Picture of Genomic Similarities and Differences.</title>
        <authorList>
            <person name="Dluhosova J."/>
            <person name="Istvanek J."/>
            <person name="Nedelnik J."/>
            <person name="Repkova J."/>
        </authorList>
    </citation>
    <scope>NUCLEOTIDE SEQUENCE [LARGE SCALE GENOMIC DNA]</scope>
    <source>
        <strain evidence="2">cv. 10/8</strain>
        <tissue evidence="1">Leaf</tissue>
    </source>
</reference>
<dbReference type="Proteomes" id="UP000265520">
    <property type="component" value="Unassembled WGS sequence"/>
</dbReference>
<dbReference type="AlphaFoldDB" id="A0A392TPI7"/>
<keyword evidence="2" id="KW-1185">Reference proteome</keyword>
<name>A0A392TPI7_9FABA</name>
<sequence length="43" mass="4836">MRGGEVMMRSTQAETARYQQRFKALQPSNLSELSHHNDDGGSN</sequence>
<dbReference type="EMBL" id="LXQA010627330">
    <property type="protein sequence ID" value="MCI62892.1"/>
    <property type="molecule type" value="Genomic_DNA"/>
</dbReference>
<organism evidence="1 2">
    <name type="scientific">Trifolium medium</name>
    <dbReference type="NCBI Taxonomy" id="97028"/>
    <lineage>
        <taxon>Eukaryota</taxon>
        <taxon>Viridiplantae</taxon>
        <taxon>Streptophyta</taxon>
        <taxon>Embryophyta</taxon>
        <taxon>Tracheophyta</taxon>
        <taxon>Spermatophyta</taxon>
        <taxon>Magnoliopsida</taxon>
        <taxon>eudicotyledons</taxon>
        <taxon>Gunneridae</taxon>
        <taxon>Pentapetalae</taxon>
        <taxon>rosids</taxon>
        <taxon>fabids</taxon>
        <taxon>Fabales</taxon>
        <taxon>Fabaceae</taxon>
        <taxon>Papilionoideae</taxon>
        <taxon>50 kb inversion clade</taxon>
        <taxon>NPAAA clade</taxon>
        <taxon>Hologalegina</taxon>
        <taxon>IRL clade</taxon>
        <taxon>Trifolieae</taxon>
        <taxon>Trifolium</taxon>
    </lineage>
</organism>
<accession>A0A392TPI7</accession>
<evidence type="ECO:0000313" key="1">
    <source>
        <dbReference type="EMBL" id="MCI62892.1"/>
    </source>
</evidence>
<protein>
    <submittedName>
        <fullName evidence="1">Uncharacterized protein</fullName>
    </submittedName>
</protein>
<evidence type="ECO:0000313" key="2">
    <source>
        <dbReference type="Proteomes" id="UP000265520"/>
    </source>
</evidence>